<name>A0A6S9U520_CHRCT</name>
<sequence length="160" mass="17636">MFESLKASAKAGADATARSAKTAKLKGEVMMLEQKVLGMKKDFGKDVYDAMVAGDKVNTERLFNETRAKVCRVCTVCQLLLASAWPLCRSRPQNGVLIRPLSVPCFFHLTSSRQPLVRALGSGVIGSQFRGLPRMQADGGVETWTRICLRSRMVAMKRAR</sequence>
<proteinExistence type="predicted"/>
<dbReference type="AlphaFoldDB" id="A0A6S9U520"/>
<gene>
    <name evidence="1" type="ORF">PCAR00345_LOCUS11346</name>
    <name evidence="2" type="ORF">PCAR00345_LOCUS11349</name>
</gene>
<evidence type="ECO:0000313" key="1">
    <source>
        <dbReference type="EMBL" id="CAE0758752.1"/>
    </source>
</evidence>
<evidence type="ECO:0000313" key="2">
    <source>
        <dbReference type="EMBL" id="CAE0758755.1"/>
    </source>
</evidence>
<reference evidence="2" key="1">
    <citation type="submission" date="2021-01" db="EMBL/GenBank/DDBJ databases">
        <authorList>
            <person name="Corre E."/>
            <person name="Pelletier E."/>
            <person name="Niang G."/>
            <person name="Scheremetjew M."/>
            <person name="Finn R."/>
            <person name="Kale V."/>
            <person name="Holt S."/>
            <person name="Cochrane G."/>
            <person name="Meng A."/>
            <person name="Brown T."/>
            <person name="Cohen L."/>
        </authorList>
    </citation>
    <scope>NUCLEOTIDE SEQUENCE</scope>
    <source>
        <strain evidence="2">CCMP645</strain>
    </source>
</reference>
<accession>A0A6S9U520</accession>
<dbReference type="EMBL" id="HBIZ01018159">
    <property type="protein sequence ID" value="CAE0758755.1"/>
    <property type="molecule type" value="Transcribed_RNA"/>
</dbReference>
<organism evidence="2">
    <name type="scientific">Chrysotila carterae</name>
    <name type="common">Marine alga</name>
    <name type="synonym">Syracosphaera carterae</name>
    <dbReference type="NCBI Taxonomy" id="13221"/>
    <lineage>
        <taxon>Eukaryota</taxon>
        <taxon>Haptista</taxon>
        <taxon>Haptophyta</taxon>
        <taxon>Prymnesiophyceae</taxon>
        <taxon>Isochrysidales</taxon>
        <taxon>Isochrysidaceae</taxon>
        <taxon>Chrysotila</taxon>
    </lineage>
</organism>
<protein>
    <submittedName>
        <fullName evidence="2">Uncharacterized protein</fullName>
    </submittedName>
</protein>
<dbReference type="EMBL" id="HBIZ01018155">
    <property type="protein sequence ID" value="CAE0758752.1"/>
    <property type="molecule type" value="Transcribed_RNA"/>
</dbReference>